<dbReference type="InterPro" id="IPR036457">
    <property type="entry name" value="PPM-type-like_dom_sf"/>
</dbReference>
<dbReference type="Proteomes" id="UP000198967">
    <property type="component" value="Unassembled WGS sequence"/>
</dbReference>
<dbReference type="SMART" id="SM00332">
    <property type="entry name" value="PP2Cc"/>
    <property type="match status" value="1"/>
</dbReference>
<sequence>MTTEQLERPVERTLPGGPPVARRGLAGSASVRGLRRFAADATAVGGPGVAAVADGIGDSPAAARAARIAADTAAAVAGRAGSLDAVLAARDAVRADPEAADSVLVVTAGTPDGGWTVSWVGDCRAYLVRARETVLLTHDHTVAQAFHDAGLLPVNPSWEHLVTTTVARADAETTGHVPGPAAGTLVLVSDGVHRSLAPETIGYLVRRAATPAAAARDLVDSALLGGSTDNCTATVLATP</sequence>
<evidence type="ECO:0000256" key="1">
    <source>
        <dbReference type="SAM" id="MobiDB-lite"/>
    </source>
</evidence>
<keyword evidence="4" id="KW-1185">Reference proteome</keyword>
<dbReference type="EMBL" id="FNBE01000020">
    <property type="protein sequence ID" value="SDH23559.1"/>
    <property type="molecule type" value="Genomic_DNA"/>
</dbReference>
<dbReference type="OrthoDB" id="9801841at2"/>
<dbReference type="Gene3D" id="3.60.40.10">
    <property type="entry name" value="PPM-type phosphatase domain"/>
    <property type="match status" value="1"/>
</dbReference>
<evidence type="ECO:0000313" key="3">
    <source>
        <dbReference type="EMBL" id="SDH23559.1"/>
    </source>
</evidence>
<name>A0A1G8ARJ8_PSEOR</name>
<accession>A0A1G8ARJ8</accession>
<feature type="region of interest" description="Disordered" evidence="1">
    <location>
        <begin position="1"/>
        <end position="24"/>
    </location>
</feature>
<dbReference type="STRING" id="366584.SAMN05216377_120131"/>
<dbReference type="RefSeq" id="WP_093089274.1">
    <property type="nucleotide sequence ID" value="NZ_FNBE01000020.1"/>
</dbReference>
<feature type="compositionally biased region" description="Basic and acidic residues" evidence="1">
    <location>
        <begin position="1"/>
        <end position="11"/>
    </location>
</feature>
<feature type="domain" description="PPM-type phosphatase" evidence="2">
    <location>
        <begin position="25"/>
        <end position="238"/>
    </location>
</feature>
<dbReference type="AlphaFoldDB" id="A0A1G8ARJ8"/>
<reference evidence="3 4" key="1">
    <citation type="submission" date="2016-10" db="EMBL/GenBank/DDBJ databases">
        <authorList>
            <person name="de Groot N.N."/>
        </authorList>
    </citation>
    <scope>NUCLEOTIDE SEQUENCE [LARGE SCALE GENOMIC DNA]</scope>
    <source>
        <strain evidence="3 4">CGMCC 4.3143</strain>
    </source>
</reference>
<evidence type="ECO:0000313" key="4">
    <source>
        <dbReference type="Proteomes" id="UP000198967"/>
    </source>
</evidence>
<dbReference type="InterPro" id="IPR001932">
    <property type="entry name" value="PPM-type_phosphatase-like_dom"/>
</dbReference>
<protein>
    <submittedName>
        <fullName evidence="3">Serine/threonine protein phosphatase PrpC</fullName>
    </submittedName>
</protein>
<evidence type="ECO:0000259" key="2">
    <source>
        <dbReference type="PROSITE" id="PS51746"/>
    </source>
</evidence>
<gene>
    <name evidence="3" type="ORF">SAMN05216377_120131</name>
</gene>
<proteinExistence type="predicted"/>
<dbReference type="SUPFAM" id="SSF81606">
    <property type="entry name" value="PP2C-like"/>
    <property type="match status" value="1"/>
</dbReference>
<organism evidence="3 4">
    <name type="scientific">Pseudonocardia oroxyli</name>
    <dbReference type="NCBI Taxonomy" id="366584"/>
    <lineage>
        <taxon>Bacteria</taxon>
        <taxon>Bacillati</taxon>
        <taxon>Actinomycetota</taxon>
        <taxon>Actinomycetes</taxon>
        <taxon>Pseudonocardiales</taxon>
        <taxon>Pseudonocardiaceae</taxon>
        <taxon>Pseudonocardia</taxon>
    </lineage>
</organism>
<dbReference type="PROSITE" id="PS51746">
    <property type="entry name" value="PPM_2"/>
    <property type="match status" value="1"/>
</dbReference>